<dbReference type="InterPro" id="IPR032678">
    <property type="entry name" value="tRNA-synt_1_cat_dom"/>
</dbReference>
<dbReference type="PRINTS" id="PR00983">
    <property type="entry name" value="TRNASYNTHCYS"/>
</dbReference>
<dbReference type="CDD" id="cd00672">
    <property type="entry name" value="CysRS_core"/>
    <property type="match status" value="1"/>
</dbReference>
<evidence type="ECO:0000256" key="10">
    <source>
        <dbReference type="ARBA" id="ARBA00022917"/>
    </source>
</evidence>
<dbReference type="HOGENOM" id="CLU_013528_0_1_2"/>
<keyword evidence="5 13" id="KW-0436">Ligase</keyword>
<dbReference type="InterPro" id="IPR015273">
    <property type="entry name" value="Cys-tRNA-synt_Ia_DALR"/>
</dbReference>
<proteinExistence type="inferred from homology"/>
<keyword evidence="10 13" id="KW-0648">Protein biosynthesis</keyword>
<dbReference type="Pfam" id="PF01406">
    <property type="entry name" value="tRNA-synt_1e"/>
    <property type="match status" value="1"/>
</dbReference>
<evidence type="ECO:0000256" key="5">
    <source>
        <dbReference type="ARBA" id="ARBA00022598"/>
    </source>
</evidence>
<comment type="catalytic activity">
    <reaction evidence="12 13">
        <text>tRNA(Cys) + L-cysteine + ATP = L-cysteinyl-tRNA(Cys) + AMP + diphosphate</text>
        <dbReference type="Rhea" id="RHEA:17773"/>
        <dbReference type="Rhea" id="RHEA-COMP:9661"/>
        <dbReference type="Rhea" id="RHEA-COMP:9679"/>
        <dbReference type="ChEBI" id="CHEBI:30616"/>
        <dbReference type="ChEBI" id="CHEBI:33019"/>
        <dbReference type="ChEBI" id="CHEBI:35235"/>
        <dbReference type="ChEBI" id="CHEBI:78442"/>
        <dbReference type="ChEBI" id="CHEBI:78517"/>
        <dbReference type="ChEBI" id="CHEBI:456215"/>
        <dbReference type="EC" id="6.1.1.16"/>
    </reaction>
</comment>
<evidence type="ECO:0000256" key="12">
    <source>
        <dbReference type="ARBA" id="ARBA00047398"/>
    </source>
</evidence>
<sequence length="459" mass="53808">MLQIYNTLSKKEELFLPNHQNIVKLFVCGPTTYAESHIGHARTYIAFDAIVRYLKYLGYTVFYLQNITDIDDKIIDKAKIQSKNPDLLSKHYEKKYLEDMENLGVNNVNFYARATEHTFEIINQVKILIEKGFAYETENGVYFEVSKFQEFGKLSNQNIEELNVHRVNPDGLKKDVKDFVLWKKVSEKPCWDSPWGFGRPGWHIEDTAITEKYFGPKYDIHGGGLDLIFPHHEAEIAQMESISGEKPMVKYWMHTGFLNVNGTKMSKSLSNFITIKEILEKYNALEFRFFVLSTHYRSPIDFSSENLEASKKSFERITNFIKSTEFFIPILEIEHENDDLVEQNIKFTKEKFFDAMNNDFNTPLAISAIFGYVRFINKHLNDKNISKKSLLKSSELIFELMQVLGFEIKTNLKNDKNAEELLDLILNVRSKLREKKEWEISDYIRNRLNEINIKIDDIK</sequence>
<protein>
    <recommendedName>
        <fullName evidence="13">Cysteine--tRNA ligase</fullName>
        <ecNumber evidence="13">6.1.1.16</ecNumber>
    </recommendedName>
    <alternativeName>
        <fullName evidence="13">Cysteinyl-tRNA synthetase</fullName>
        <shortName evidence="13">CysRS</shortName>
    </alternativeName>
</protein>
<dbReference type="SMR" id="A6UNK9"/>
<dbReference type="AlphaFoldDB" id="A6UNK9"/>
<keyword evidence="4 13" id="KW-0963">Cytoplasm</keyword>
<evidence type="ECO:0000313" key="15">
    <source>
        <dbReference type="EMBL" id="ABR54081.1"/>
    </source>
</evidence>
<evidence type="ECO:0000256" key="8">
    <source>
        <dbReference type="ARBA" id="ARBA00022833"/>
    </source>
</evidence>
<evidence type="ECO:0000256" key="6">
    <source>
        <dbReference type="ARBA" id="ARBA00022723"/>
    </source>
</evidence>
<name>A6UNK9_METVS</name>
<evidence type="ECO:0000256" key="1">
    <source>
        <dbReference type="ARBA" id="ARBA00001947"/>
    </source>
</evidence>
<dbReference type="GO" id="GO:0005524">
    <property type="term" value="F:ATP binding"/>
    <property type="evidence" value="ECO:0007669"/>
    <property type="project" value="UniProtKB-UniRule"/>
</dbReference>
<reference evidence="15" key="1">
    <citation type="submission" date="2007-06" db="EMBL/GenBank/DDBJ databases">
        <title>Complete sequence of Methanococcus vannielii SB.</title>
        <authorList>
            <consortium name="US DOE Joint Genome Institute"/>
            <person name="Copeland A."/>
            <person name="Lucas S."/>
            <person name="Lapidus A."/>
            <person name="Barry K."/>
            <person name="Glavina del Rio T."/>
            <person name="Dalin E."/>
            <person name="Tice H."/>
            <person name="Pitluck S."/>
            <person name="Chain P."/>
            <person name="Malfatti S."/>
            <person name="Shin M."/>
            <person name="Vergez L."/>
            <person name="Schmutz J."/>
            <person name="Larimer F."/>
            <person name="Land M."/>
            <person name="Hauser L."/>
            <person name="Kyrpides N."/>
            <person name="Anderson I."/>
            <person name="Sieprawska-Lupa M."/>
            <person name="Whitman W.B."/>
            <person name="Richardson P."/>
        </authorList>
    </citation>
    <scope>NUCLEOTIDE SEQUENCE [LARGE SCALE GENOMIC DNA]</scope>
    <source>
        <strain evidence="15">SB</strain>
    </source>
</reference>
<keyword evidence="7 13" id="KW-0547">Nucleotide-binding</keyword>
<dbReference type="GO" id="GO:0005737">
    <property type="term" value="C:cytoplasm"/>
    <property type="evidence" value="ECO:0007669"/>
    <property type="project" value="UniProtKB-SubCell"/>
</dbReference>
<comment type="cofactor">
    <cofactor evidence="1">
        <name>Zn(2+)</name>
        <dbReference type="ChEBI" id="CHEBI:29105"/>
    </cofactor>
</comment>
<dbReference type="GeneID" id="5324540"/>
<keyword evidence="8" id="KW-0862">Zinc</keyword>
<dbReference type="GO" id="GO:0004817">
    <property type="term" value="F:cysteine-tRNA ligase activity"/>
    <property type="evidence" value="ECO:0007669"/>
    <property type="project" value="UniProtKB-UniRule"/>
</dbReference>
<dbReference type="SMART" id="SM00840">
    <property type="entry name" value="DALR_2"/>
    <property type="match status" value="1"/>
</dbReference>
<dbReference type="PANTHER" id="PTHR10890:SF3">
    <property type="entry name" value="CYSTEINE--TRNA LIGASE, CYTOPLASMIC"/>
    <property type="match status" value="1"/>
</dbReference>
<dbReference type="FunFam" id="3.40.50.620:FF:000130">
    <property type="entry name" value="Cysteine--tRNA ligase"/>
    <property type="match status" value="1"/>
</dbReference>
<evidence type="ECO:0000313" key="16">
    <source>
        <dbReference type="Proteomes" id="UP000001107"/>
    </source>
</evidence>
<dbReference type="RefSeq" id="WP_011971985.1">
    <property type="nucleotide sequence ID" value="NC_009634.1"/>
</dbReference>
<dbReference type="NCBIfam" id="TIGR00435">
    <property type="entry name" value="cysS"/>
    <property type="match status" value="1"/>
</dbReference>
<dbReference type="eggNOG" id="arCOG00486">
    <property type="taxonomic scope" value="Archaea"/>
</dbReference>
<dbReference type="InterPro" id="IPR014729">
    <property type="entry name" value="Rossmann-like_a/b/a_fold"/>
</dbReference>
<dbReference type="Proteomes" id="UP000001107">
    <property type="component" value="Chromosome"/>
</dbReference>
<keyword evidence="16" id="KW-1185">Reference proteome</keyword>
<dbReference type="InterPro" id="IPR024909">
    <property type="entry name" value="Cys-tRNA/MSH_ligase"/>
</dbReference>
<feature type="domain" description="Cysteinyl-tRNA synthetase class Ia DALR" evidence="14">
    <location>
        <begin position="351"/>
        <end position="412"/>
    </location>
</feature>
<dbReference type="EC" id="6.1.1.16" evidence="13"/>
<evidence type="ECO:0000259" key="14">
    <source>
        <dbReference type="SMART" id="SM00840"/>
    </source>
</evidence>
<comment type="caution">
    <text evidence="13">Lacks conserved residue(s) required for the propagation of feature annotation.</text>
</comment>
<gene>
    <name evidence="13" type="primary">cysS</name>
    <name evidence="15" type="ordered locus">Mevan_0170</name>
</gene>
<accession>A6UNK9</accession>
<dbReference type="GO" id="GO:0046872">
    <property type="term" value="F:metal ion binding"/>
    <property type="evidence" value="ECO:0007669"/>
    <property type="project" value="UniProtKB-KW"/>
</dbReference>
<dbReference type="Pfam" id="PF09190">
    <property type="entry name" value="DALR_2"/>
    <property type="match status" value="1"/>
</dbReference>
<dbReference type="STRING" id="406327.Mevan_0170"/>
<dbReference type="HAMAP" id="MF_00041">
    <property type="entry name" value="Cys_tRNA_synth"/>
    <property type="match status" value="1"/>
</dbReference>
<keyword evidence="11 13" id="KW-0030">Aminoacyl-tRNA synthetase</keyword>
<organism evidence="15 16">
    <name type="scientific">Methanococcus vannielii (strain ATCC 35089 / DSM 1224 / JCM 13029 / OCM 148 / SB)</name>
    <dbReference type="NCBI Taxonomy" id="406327"/>
    <lineage>
        <taxon>Archaea</taxon>
        <taxon>Methanobacteriati</taxon>
        <taxon>Methanobacteriota</taxon>
        <taxon>Methanomada group</taxon>
        <taxon>Methanococci</taxon>
        <taxon>Methanococcales</taxon>
        <taxon>Methanococcaceae</taxon>
        <taxon>Methanococcus</taxon>
    </lineage>
</organism>
<evidence type="ECO:0000256" key="3">
    <source>
        <dbReference type="ARBA" id="ARBA00005594"/>
    </source>
</evidence>
<comment type="subcellular location">
    <subcellularLocation>
        <location evidence="2 13">Cytoplasm</location>
    </subcellularLocation>
</comment>
<evidence type="ECO:0000256" key="9">
    <source>
        <dbReference type="ARBA" id="ARBA00022840"/>
    </source>
</evidence>
<dbReference type="GO" id="GO:0006423">
    <property type="term" value="P:cysteinyl-tRNA aminoacylation"/>
    <property type="evidence" value="ECO:0007669"/>
    <property type="project" value="UniProtKB-UniRule"/>
</dbReference>
<comment type="similarity">
    <text evidence="3 13">Belongs to the class-I aminoacyl-tRNA synthetase family.</text>
</comment>
<evidence type="ECO:0000256" key="7">
    <source>
        <dbReference type="ARBA" id="ARBA00022741"/>
    </source>
</evidence>
<dbReference type="OrthoDB" id="9445at2157"/>
<dbReference type="SUPFAM" id="SSF52374">
    <property type="entry name" value="Nucleotidylyl transferase"/>
    <property type="match status" value="1"/>
</dbReference>
<keyword evidence="6" id="KW-0479">Metal-binding</keyword>
<evidence type="ECO:0000256" key="11">
    <source>
        <dbReference type="ARBA" id="ARBA00023146"/>
    </source>
</evidence>
<evidence type="ECO:0000256" key="2">
    <source>
        <dbReference type="ARBA" id="ARBA00004496"/>
    </source>
</evidence>
<dbReference type="PANTHER" id="PTHR10890">
    <property type="entry name" value="CYSTEINYL-TRNA SYNTHETASE"/>
    <property type="match status" value="1"/>
</dbReference>
<dbReference type="KEGG" id="mvn:Mevan_0170"/>
<dbReference type="Gene3D" id="3.40.50.620">
    <property type="entry name" value="HUPs"/>
    <property type="match status" value="1"/>
</dbReference>
<evidence type="ECO:0000256" key="4">
    <source>
        <dbReference type="ARBA" id="ARBA00022490"/>
    </source>
</evidence>
<evidence type="ECO:0000256" key="13">
    <source>
        <dbReference type="HAMAP-Rule" id="MF_00041"/>
    </source>
</evidence>
<dbReference type="InterPro" id="IPR009080">
    <property type="entry name" value="tRNAsynth_Ia_anticodon-bd"/>
</dbReference>
<feature type="binding site" evidence="13">
    <location>
        <position position="267"/>
    </location>
    <ligand>
        <name>ATP</name>
        <dbReference type="ChEBI" id="CHEBI:30616"/>
    </ligand>
</feature>
<feature type="short sequence motif" description="'KMSKS' region" evidence="13">
    <location>
        <begin position="264"/>
        <end position="268"/>
    </location>
</feature>
<dbReference type="SUPFAM" id="SSF47323">
    <property type="entry name" value="Anticodon-binding domain of a subclass of class I aminoacyl-tRNA synthetases"/>
    <property type="match status" value="1"/>
</dbReference>
<dbReference type="Gene3D" id="1.20.120.1910">
    <property type="entry name" value="Cysteine-tRNA ligase, C-terminal anti-codon recognition domain"/>
    <property type="match status" value="1"/>
</dbReference>
<dbReference type="EMBL" id="CP000742">
    <property type="protein sequence ID" value="ABR54081.1"/>
    <property type="molecule type" value="Genomic_DNA"/>
</dbReference>
<dbReference type="InterPro" id="IPR015803">
    <property type="entry name" value="Cys-tRNA-ligase"/>
</dbReference>
<keyword evidence="9 13" id="KW-0067">ATP-binding</keyword>
<feature type="short sequence motif" description="'HIGH' region" evidence="13">
    <location>
        <begin position="30"/>
        <end position="40"/>
    </location>
</feature>